<dbReference type="STRING" id="218821.SAMN05421837_101907"/>
<keyword evidence="4" id="KW-1185">Reference proteome</keyword>
<dbReference type="Proteomes" id="UP000198878">
    <property type="component" value="Unassembled WGS sequence"/>
</dbReference>
<evidence type="ECO:0000259" key="2">
    <source>
        <dbReference type="Pfam" id="PF13472"/>
    </source>
</evidence>
<accession>A0A1H5Q657</accession>
<protein>
    <submittedName>
        <fullName evidence="3">Lysophospholipase L1</fullName>
    </submittedName>
</protein>
<dbReference type="Gene3D" id="3.40.50.1110">
    <property type="entry name" value="SGNH hydrolase"/>
    <property type="match status" value="1"/>
</dbReference>
<keyword evidence="1" id="KW-0732">Signal</keyword>
<reference evidence="4" key="1">
    <citation type="submission" date="2016-10" db="EMBL/GenBank/DDBJ databases">
        <authorList>
            <person name="Varghese N."/>
            <person name="Submissions S."/>
        </authorList>
    </citation>
    <scope>NUCLEOTIDE SEQUENCE [LARGE SCALE GENOMIC DNA]</scope>
    <source>
        <strain evidence="4">DSM 44654</strain>
    </source>
</reference>
<dbReference type="AlphaFoldDB" id="A0A1H5Q657"/>
<evidence type="ECO:0000313" key="4">
    <source>
        <dbReference type="Proteomes" id="UP000198878"/>
    </source>
</evidence>
<dbReference type="EMBL" id="FNUJ01000001">
    <property type="protein sequence ID" value="SEF21515.1"/>
    <property type="molecule type" value="Genomic_DNA"/>
</dbReference>
<dbReference type="OrthoDB" id="1828825at2"/>
<gene>
    <name evidence="3" type="ORF">SAMN05421837_101907</name>
</gene>
<proteinExistence type="predicted"/>
<dbReference type="RefSeq" id="WP_086672931.1">
    <property type="nucleotide sequence ID" value="NZ_FNUJ01000001.1"/>
</dbReference>
<dbReference type="CDD" id="cd01830">
    <property type="entry name" value="XynE_like"/>
    <property type="match status" value="1"/>
</dbReference>
<feature type="domain" description="SGNH hydrolase-type esterase" evidence="2">
    <location>
        <begin position="211"/>
        <end position="392"/>
    </location>
</feature>
<dbReference type="Pfam" id="PF13472">
    <property type="entry name" value="Lipase_GDSL_2"/>
    <property type="match status" value="1"/>
</dbReference>
<dbReference type="SUPFAM" id="SSF52266">
    <property type="entry name" value="SGNH hydrolase"/>
    <property type="match status" value="1"/>
</dbReference>
<feature type="signal peptide" evidence="1">
    <location>
        <begin position="1"/>
        <end position="20"/>
    </location>
</feature>
<organism evidence="3 4">
    <name type="scientific">Amycolatopsis pretoriensis</name>
    <dbReference type="NCBI Taxonomy" id="218821"/>
    <lineage>
        <taxon>Bacteria</taxon>
        <taxon>Bacillati</taxon>
        <taxon>Actinomycetota</taxon>
        <taxon>Actinomycetes</taxon>
        <taxon>Pseudonocardiales</taxon>
        <taxon>Pseudonocardiaceae</taxon>
        <taxon>Amycolatopsis</taxon>
    </lineage>
</organism>
<name>A0A1H5Q657_9PSEU</name>
<dbReference type="PANTHER" id="PTHR43784">
    <property type="entry name" value="GDSL-LIKE LIPASE/ACYLHYDROLASE, PUTATIVE (AFU_ORTHOLOGUE AFUA_2G00820)-RELATED"/>
    <property type="match status" value="1"/>
</dbReference>
<dbReference type="InterPro" id="IPR053140">
    <property type="entry name" value="GDSL_Rv0518-like"/>
</dbReference>
<feature type="chain" id="PRO_5011679719" evidence="1">
    <location>
        <begin position="21"/>
        <end position="405"/>
    </location>
</feature>
<sequence length="405" mass="41740">MKRTLSVFCLAVLTALFVGASGRPPASHWVATWTSMPQLTEPANLPPAPFTGADRVLDNASLRQTAHVSAGGPRIRLRFSNAFGGAALPLTAVSVARPAGGAAGVSAVVPGSVVPVTFHGKPSTTVPVGAQVVSDPLPFPVRPFENIAVTTYLAHGQASLSITSHPGSRTTSYLMAGDQVSALDLPGATPVDHWYFLSGVEVLSPASAVAVIGDSLSDGRGSTTNGNDRWPDVLASRIPAAVVNQAAGGNRVLQDGLGPNVLARLDRDLLATSGVSWAIVFEGVNDIGTATPDAAASTAADLIDAYDQILTRAHAAGILVYGATLTPFGGNTGYDAPSREAARTSVNAWIRGHFDAVLDFDRVARDPAAPTRLLPAYDVGDHLHLNPAGYRALGSSIPLGLFRAG</sequence>
<dbReference type="InterPro" id="IPR013830">
    <property type="entry name" value="SGNH_hydro"/>
</dbReference>
<evidence type="ECO:0000256" key="1">
    <source>
        <dbReference type="SAM" id="SignalP"/>
    </source>
</evidence>
<dbReference type="InterPro" id="IPR036514">
    <property type="entry name" value="SGNH_hydro_sf"/>
</dbReference>
<dbReference type="PANTHER" id="PTHR43784:SF2">
    <property type="entry name" value="GDSL-LIKE LIPASE_ACYLHYDROLASE, PUTATIVE (AFU_ORTHOLOGUE AFUA_2G00820)-RELATED"/>
    <property type="match status" value="1"/>
</dbReference>
<evidence type="ECO:0000313" key="3">
    <source>
        <dbReference type="EMBL" id="SEF21515.1"/>
    </source>
</evidence>